<dbReference type="Pfam" id="PF02238">
    <property type="entry name" value="COX7a"/>
    <property type="match status" value="1"/>
</dbReference>
<sequence>MFYKFNSITQRISNATQDVSMGRPVGAESFSRTVKEEPKIMYTFKPVQTESRPASNAVSSKLGPGQYAVPNNKTYKKLMELQTKFTADDGKLVWQKMPKDMPLYYLAVGLVVCGTILSGWTFYKLASPPKND</sequence>
<evidence type="ECO:0000313" key="7">
    <source>
        <dbReference type="EMBL" id="GFR67832.1"/>
    </source>
</evidence>
<dbReference type="GO" id="GO:0045277">
    <property type="term" value="C:respiratory chain complex IV"/>
    <property type="evidence" value="ECO:0007669"/>
    <property type="project" value="InterPro"/>
</dbReference>
<evidence type="ECO:0000256" key="3">
    <source>
        <dbReference type="ARBA" id="ARBA00022792"/>
    </source>
</evidence>
<dbReference type="GO" id="GO:0006123">
    <property type="term" value="P:mitochondrial electron transport, cytochrome c to oxygen"/>
    <property type="evidence" value="ECO:0007669"/>
    <property type="project" value="InterPro"/>
</dbReference>
<keyword evidence="6" id="KW-0812">Transmembrane</keyword>
<keyword evidence="8" id="KW-1185">Reference proteome</keyword>
<feature type="transmembrane region" description="Helical" evidence="6">
    <location>
        <begin position="103"/>
        <end position="123"/>
    </location>
</feature>
<dbReference type="AlphaFoldDB" id="A0AAV4F3K9"/>
<proteinExistence type="inferred from homology"/>
<evidence type="ECO:0000256" key="5">
    <source>
        <dbReference type="ARBA" id="ARBA00023136"/>
    </source>
</evidence>
<reference evidence="7 8" key="1">
    <citation type="journal article" date="2021" name="Elife">
        <title>Chloroplast acquisition without the gene transfer in kleptoplastic sea slugs, Plakobranchus ocellatus.</title>
        <authorList>
            <person name="Maeda T."/>
            <person name="Takahashi S."/>
            <person name="Yoshida T."/>
            <person name="Shimamura S."/>
            <person name="Takaki Y."/>
            <person name="Nagai Y."/>
            <person name="Toyoda A."/>
            <person name="Suzuki Y."/>
            <person name="Arimoto A."/>
            <person name="Ishii H."/>
            <person name="Satoh N."/>
            <person name="Nishiyama T."/>
            <person name="Hasebe M."/>
            <person name="Maruyama T."/>
            <person name="Minagawa J."/>
            <person name="Obokata J."/>
            <person name="Shigenobu S."/>
        </authorList>
    </citation>
    <scope>NUCLEOTIDE SEQUENCE [LARGE SCALE GENOMIC DNA]</scope>
</reference>
<dbReference type="GO" id="GO:0005743">
    <property type="term" value="C:mitochondrial inner membrane"/>
    <property type="evidence" value="ECO:0007669"/>
    <property type="project" value="UniProtKB-SubCell"/>
</dbReference>
<dbReference type="InterPro" id="IPR036539">
    <property type="entry name" value="Cyt_c_oxidase_su7a_sf"/>
</dbReference>
<protein>
    <submittedName>
        <fullName evidence="7">Uncharacterized protein</fullName>
    </submittedName>
</protein>
<keyword evidence="6" id="KW-1133">Transmembrane helix</keyword>
<evidence type="ECO:0000256" key="1">
    <source>
        <dbReference type="ARBA" id="ARBA00004273"/>
    </source>
</evidence>
<keyword evidence="3" id="KW-0999">Mitochondrion inner membrane</keyword>
<name>A0AAV4F3K9_9GAST</name>
<comment type="subcellular location">
    <subcellularLocation>
        <location evidence="1">Mitochondrion inner membrane</location>
    </subcellularLocation>
</comment>
<evidence type="ECO:0000313" key="8">
    <source>
        <dbReference type="Proteomes" id="UP000762676"/>
    </source>
</evidence>
<gene>
    <name evidence="7" type="ORF">ElyMa_005593100</name>
</gene>
<dbReference type="EMBL" id="BMAT01011168">
    <property type="protein sequence ID" value="GFR67832.1"/>
    <property type="molecule type" value="Genomic_DNA"/>
</dbReference>
<keyword evidence="5 6" id="KW-0472">Membrane</keyword>
<accession>A0AAV4F3K9</accession>
<evidence type="ECO:0000256" key="4">
    <source>
        <dbReference type="ARBA" id="ARBA00023128"/>
    </source>
</evidence>
<organism evidence="7 8">
    <name type="scientific">Elysia marginata</name>
    <dbReference type="NCBI Taxonomy" id="1093978"/>
    <lineage>
        <taxon>Eukaryota</taxon>
        <taxon>Metazoa</taxon>
        <taxon>Spiralia</taxon>
        <taxon>Lophotrochozoa</taxon>
        <taxon>Mollusca</taxon>
        <taxon>Gastropoda</taxon>
        <taxon>Heterobranchia</taxon>
        <taxon>Euthyneura</taxon>
        <taxon>Panpulmonata</taxon>
        <taxon>Sacoglossa</taxon>
        <taxon>Placobranchoidea</taxon>
        <taxon>Plakobranchidae</taxon>
        <taxon>Elysia</taxon>
    </lineage>
</organism>
<comment type="similarity">
    <text evidence="2">Belongs to the cytochrome c oxidase VIIa family.</text>
</comment>
<keyword evidence="4" id="KW-0496">Mitochondrion</keyword>
<evidence type="ECO:0000256" key="2">
    <source>
        <dbReference type="ARBA" id="ARBA00009331"/>
    </source>
</evidence>
<dbReference type="Proteomes" id="UP000762676">
    <property type="component" value="Unassembled WGS sequence"/>
</dbReference>
<dbReference type="InterPro" id="IPR039297">
    <property type="entry name" value="COX7a"/>
</dbReference>
<comment type="caution">
    <text evidence="7">The sequence shown here is derived from an EMBL/GenBank/DDBJ whole genome shotgun (WGS) entry which is preliminary data.</text>
</comment>
<evidence type="ECO:0000256" key="6">
    <source>
        <dbReference type="SAM" id="Phobius"/>
    </source>
</evidence>
<dbReference type="Gene3D" id="4.10.91.10">
    <property type="entry name" value="Cytochrome c oxidase, subunit VIIa"/>
    <property type="match status" value="1"/>
</dbReference>